<name>A0AAV7IC79_COTGL</name>
<gene>
    <name evidence="2" type="ORF">KQX54_015528</name>
</gene>
<proteinExistence type="predicted"/>
<feature type="signal peptide" evidence="1">
    <location>
        <begin position="1"/>
        <end position="22"/>
    </location>
</feature>
<dbReference type="EMBL" id="JAHXZJ010001864">
    <property type="protein sequence ID" value="KAH0549885.1"/>
    <property type="molecule type" value="Genomic_DNA"/>
</dbReference>
<feature type="chain" id="PRO_5043742505" evidence="1">
    <location>
        <begin position="23"/>
        <end position="510"/>
    </location>
</feature>
<reference evidence="2 3" key="1">
    <citation type="journal article" date="2021" name="J. Hered.">
        <title>A chromosome-level genome assembly of the parasitoid wasp, Cotesia glomerata (Hymenoptera: Braconidae).</title>
        <authorList>
            <person name="Pinto B.J."/>
            <person name="Weis J.J."/>
            <person name="Gamble T."/>
            <person name="Ode P.J."/>
            <person name="Paul R."/>
            <person name="Zaspel J.M."/>
        </authorList>
    </citation>
    <scope>NUCLEOTIDE SEQUENCE [LARGE SCALE GENOMIC DNA]</scope>
    <source>
        <strain evidence="2">CgM1</strain>
    </source>
</reference>
<protein>
    <submittedName>
        <fullName evidence="2">Uncharacterized protein</fullName>
    </submittedName>
</protein>
<evidence type="ECO:0000313" key="2">
    <source>
        <dbReference type="EMBL" id="KAH0549885.1"/>
    </source>
</evidence>
<dbReference type="AlphaFoldDB" id="A0AAV7IC79"/>
<evidence type="ECO:0000256" key="1">
    <source>
        <dbReference type="SAM" id="SignalP"/>
    </source>
</evidence>
<dbReference type="Proteomes" id="UP000826195">
    <property type="component" value="Unassembled WGS sequence"/>
</dbReference>
<comment type="caution">
    <text evidence="2">The sequence shown here is derived from an EMBL/GenBank/DDBJ whole genome shotgun (WGS) entry which is preliminary data.</text>
</comment>
<evidence type="ECO:0000313" key="3">
    <source>
        <dbReference type="Proteomes" id="UP000826195"/>
    </source>
</evidence>
<organism evidence="2 3">
    <name type="scientific">Cotesia glomerata</name>
    <name type="common">Lepidopteran parasitic wasp</name>
    <name type="synonym">Apanteles glomeratus</name>
    <dbReference type="NCBI Taxonomy" id="32391"/>
    <lineage>
        <taxon>Eukaryota</taxon>
        <taxon>Metazoa</taxon>
        <taxon>Ecdysozoa</taxon>
        <taxon>Arthropoda</taxon>
        <taxon>Hexapoda</taxon>
        <taxon>Insecta</taxon>
        <taxon>Pterygota</taxon>
        <taxon>Neoptera</taxon>
        <taxon>Endopterygota</taxon>
        <taxon>Hymenoptera</taxon>
        <taxon>Apocrita</taxon>
        <taxon>Ichneumonoidea</taxon>
        <taxon>Braconidae</taxon>
        <taxon>Microgastrinae</taxon>
        <taxon>Cotesia</taxon>
    </lineage>
</organism>
<keyword evidence="1" id="KW-0732">Signal</keyword>
<keyword evidence="3" id="KW-1185">Reference proteome</keyword>
<accession>A0AAV7IC79</accession>
<sequence>MNTVPNLLAAVLLVTLFCNTFSYPEVQRNENQDTPVGLHQIEEETVDPNSQVNLKRSSRKVECPFAKLKSAKSSSSYRTQKCPFSSKHSSPEKSYKIINTCEESSDMSSFITLFGSIVEEIFIQVKALMDIMPIALDNIKNQAILIPGLIEDVEITSNSCAKTQKDLSGFFDFFGNIFKFSKPKSDNYETEDIDVSGCLETIKGHLMKFLGFLKPCMKSSGGISVERISKIETLLEHLSPSKFKTLSPACVSPPRIFKYPSLVHKHSGSSFGTCDESVSVTDQIYRLRELSTFMDQFPIIINEMMEAIKGVSQNHVQIKEVHPISPSHSLLDCSHRASYQPCSTKPGSTEVHTFYKRPTMDIVEPPRIYQIPARTPISSCTGQSIINEIAMKTASDGRNFNVDASSILNMDLSNTKVTLDRSTVKSMLYEDNNLNAGDVIIINITNDIMLVGAPFDDVSPIMFNIVYRKVSNKSPYNYKTTIWNLASQDFSCNQQIFNDILSDLTVLSTY</sequence>